<keyword evidence="8" id="KW-0436">Ligase</keyword>
<dbReference type="InterPro" id="IPR036291">
    <property type="entry name" value="NAD(P)-bd_dom_sf"/>
</dbReference>
<keyword evidence="8" id="KW-0012">Acyltransferase</keyword>
<dbReference type="InterPro" id="IPR050129">
    <property type="entry name" value="Zn_alcohol_dh"/>
</dbReference>
<dbReference type="InterPro" id="IPR013154">
    <property type="entry name" value="ADH-like_N"/>
</dbReference>
<protein>
    <submittedName>
        <fullName evidence="8">2-amino-3-ketobutyrate coenzyme A ligase</fullName>
        <ecNumber evidence="8">2.3.1.29</ecNumber>
    </submittedName>
</protein>
<reference evidence="8" key="1">
    <citation type="submission" date="2017-02" db="EMBL/GenBank/DDBJ databases">
        <title>Delving into the versatile metabolic prowess of the omnipresent phylum Bacteroidetes.</title>
        <authorList>
            <person name="Nobu M.K."/>
            <person name="Mei R."/>
            <person name="Narihiro T."/>
            <person name="Kuroda K."/>
            <person name="Liu W.-T."/>
        </authorList>
    </citation>
    <scope>NUCLEOTIDE SEQUENCE</scope>
    <source>
        <strain evidence="8">ADurb.Bin417</strain>
    </source>
</reference>
<keyword evidence="1 4" id="KW-0479">Metal-binding</keyword>
<evidence type="ECO:0000259" key="5">
    <source>
        <dbReference type="Pfam" id="PF00107"/>
    </source>
</evidence>
<keyword evidence="8" id="KW-0808">Transferase</keyword>
<evidence type="ECO:0000256" key="3">
    <source>
        <dbReference type="ARBA" id="ARBA00023002"/>
    </source>
</evidence>
<dbReference type="InterPro" id="IPR015424">
    <property type="entry name" value="PyrdxlP-dep_Trfase"/>
</dbReference>
<evidence type="ECO:0000256" key="1">
    <source>
        <dbReference type="ARBA" id="ARBA00022723"/>
    </source>
</evidence>
<dbReference type="PANTHER" id="PTHR43401">
    <property type="entry name" value="L-THREONINE 3-DEHYDROGENASE"/>
    <property type="match status" value="1"/>
</dbReference>
<keyword evidence="2 4" id="KW-0862">Zinc</keyword>
<dbReference type="InterPro" id="IPR011032">
    <property type="entry name" value="GroES-like_sf"/>
</dbReference>
<comment type="similarity">
    <text evidence="4">Belongs to the zinc-containing alcohol dehydrogenase family.</text>
</comment>
<sequence length="496" mass="53792">MAASPEGDQLRVRLAENTARFRSALREAGFSVPEGGHPIVPVMVGDASLAGRMAGRLLEQGIYVISFSYPVVPEGKARIRVQVSALHTPEQLDRAAAAFARAGREFGLVRKAPVPVRGSVRPELPEKMQAWVYYNQAGADGGHLRLEEVAVPRPHPGELLLKVLGVTVCGTDEDLFHGKFQEVHDGVIPGHEIFGSVAALGSNVRGFEIGQKLCVESHYQIPGYLEEGIIGLWGPKIARGGYLRPLNGGYAEYVKIPTYCAHPIPEVLDHPGFLPSILEGVGNDFLIAKYLLDQGLLGTVGVVGCGPHGLFTQMFLRHFGVARLAAFEVNAARLKLAAEFGVDLGLDARVADLDRRVADFTGGAGFDVMVDIAGGQRGVLETCLKYLRDRGTLVLFGLYGDPAIQLAGQPINDIIFNQRELQLEHAGKRIRVRGITGREGIWDSLIDTVALSRPLQDKIMKLVTVMGTLEKLGGDTLALDRRRIMKRGYRPFGAGF</sequence>
<evidence type="ECO:0000313" key="8">
    <source>
        <dbReference type="EMBL" id="OPZ89747.1"/>
    </source>
</evidence>
<dbReference type="Pfam" id="PF00155">
    <property type="entry name" value="Aminotran_1_2"/>
    <property type="match status" value="1"/>
</dbReference>
<organism evidence="8">
    <name type="scientific">candidate division TA06 bacterium ADurb.Bin417</name>
    <dbReference type="NCBI Taxonomy" id="1852828"/>
    <lineage>
        <taxon>Bacteria</taxon>
        <taxon>Bacteria division TA06</taxon>
    </lineage>
</organism>
<dbReference type="Gene3D" id="3.90.180.10">
    <property type="entry name" value="Medium-chain alcohol dehydrogenases, catalytic domain"/>
    <property type="match status" value="1"/>
</dbReference>
<dbReference type="Gene3D" id="3.40.50.720">
    <property type="entry name" value="NAD(P)-binding Rossmann-like Domain"/>
    <property type="match status" value="1"/>
</dbReference>
<evidence type="ECO:0000259" key="7">
    <source>
        <dbReference type="Pfam" id="PF08240"/>
    </source>
</evidence>
<dbReference type="InterPro" id="IPR002328">
    <property type="entry name" value="ADH_Zn_CS"/>
</dbReference>
<dbReference type="Gene3D" id="3.90.1150.10">
    <property type="entry name" value="Aspartate Aminotransferase, domain 1"/>
    <property type="match status" value="1"/>
</dbReference>
<evidence type="ECO:0000259" key="6">
    <source>
        <dbReference type="Pfam" id="PF00155"/>
    </source>
</evidence>
<dbReference type="InterPro" id="IPR015422">
    <property type="entry name" value="PyrdxlP-dep_Trfase_small"/>
</dbReference>
<dbReference type="InterPro" id="IPR013149">
    <property type="entry name" value="ADH-like_C"/>
</dbReference>
<feature type="domain" description="Alcohol dehydrogenase-like C-terminal" evidence="5">
    <location>
        <begin position="309"/>
        <end position="422"/>
    </location>
</feature>
<dbReference type="Proteomes" id="UP000485484">
    <property type="component" value="Unassembled WGS sequence"/>
</dbReference>
<dbReference type="EMBL" id="MWAK01000332">
    <property type="protein sequence ID" value="OPZ89747.1"/>
    <property type="molecule type" value="Genomic_DNA"/>
</dbReference>
<dbReference type="SUPFAM" id="SSF50129">
    <property type="entry name" value="GroES-like"/>
    <property type="match status" value="1"/>
</dbReference>
<feature type="domain" description="Alcohol dehydrogenase-like N-terminal" evidence="7">
    <location>
        <begin position="156"/>
        <end position="266"/>
    </location>
</feature>
<gene>
    <name evidence="8" type="primary">kbl</name>
    <name evidence="8" type="ORF">BWY73_01447</name>
</gene>
<dbReference type="GO" id="GO:0016491">
    <property type="term" value="F:oxidoreductase activity"/>
    <property type="evidence" value="ECO:0007669"/>
    <property type="project" value="UniProtKB-KW"/>
</dbReference>
<feature type="domain" description="Aminotransferase class I/classII large" evidence="6">
    <location>
        <begin position="6"/>
        <end position="98"/>
    </location>
</feature>
<proteinExistence type="inferred from homology"/>
<dbReference type="GO" id="GO:0016874">
    <property type="term" value="F:ligase activity"/>
    <property type="evidence" value="ECO:0007669"/>
    <property type="project" value="UniProtKB-KW"/>
</dbReference>
<dbReference type="GO" id="GO:0008270">
    <property type="term" value="F:zinc ion binding"/>
    <property type="evidence" value="ECO:0007669"/>
    <property type="project" value="InterPro"/>
</dbReference>
<dbReference type="Pfam" id="PF00107">
    <property type="entry name" value="ADH_zinc_N"/>
    <property type="match status" value="1"/>
</dbReference>
<evidence type="ECO:0000256" key="2">
    <source>
        <dbReference type="ARBA" id="ARBA00022833"/>
    </source>
</evidence>
<dbReference type="GO" id="GO:0030170">
    <property type="term" value="F:pyridoxal phosphate binding"/>
    <property type="evidence" value="ECO:0007669"/>
    <property type="project" value="InterPro"/>
</dbReference>
<name>A0A1V5M952_UNCT6</name>
<dbReference type="Pfam" id="PF08240">
    <property type="entry name" value="ADH_N"/>
    <property type="match status" value="1"/>
</dbReference>
<dbReference type="EC" id="2.3.1.29" evidence="8"/>
<comment type="caution">
    <text evidence="8">The sequence shown here is derived from an EMBL/GenBank/DDBJ whole genome shotgun (WGS) entry which is preliminary data.</text>
</comment>
<dbReference type="SUPFAM" id="SSF53383">
    <property type="entry name" value="PLP-dependent transferases"/>
    <property type="match status" value="1"/>
</dbReference>
<dbReference type="PROSITE" id="PS00059">
    <property type="entry name" value="ADH_ZINC"/>
    <property type="match status" value="1"/>
</dbReference>
<accession>A0A1V5M952</accession>
<evidence type="ECO:0000256" key="4">
    <source>
        <dbReference type="RuleBase" id="RU361277"/>
    </source>
</evidence>
<dbReference type="AlphaFoldDB" id="A0A1V5M952"/>
<dbReference type="SUPFAM" id="SSF51735">
    <property type="entry name" value="NAD(P)-binding Rossmann-fold domains"/>
    <property type="match status" value="1"/>
</dbReference>
<dbReference type="PANTHER" id="PTHR43401:SF2">
    <property type="entry name" value="L-THREONINE 3-DEHYDROGENASE"/>
    <property type="match status" value="1"/>
</dbReference>
<dbReference type="GO" id="GO:0008890">
    <property type="term" value="F:glycine C-acetyltransferase activity"/>
    <property type="evidence" value="ECO:0007669"/>
    <property type="project" value="UniProtKB-EC"/>
</dbReference>
<dbReference type="InterPro" id="IPR004839">
    <property type="entry name" value="Aminotransferase_I/II_large"/>
</dbReference>
<keyword evidence="3" id="KW-0560">Oxidoreductase</keyword>
<comment type="cofactor">
    <cofactor evidence="4">
        <name>Zn(2+)</name>
        <dbReference type="ChEBI" id="CHEBI:29105"/>
    </cofactor>
</comment>